<name>A0A9P6IQ38_MORAP</name>
<protein>
    <submittedName>
        <fullName evidence="1">Uncharacterized protein</fullName>
    </submittedName>
</protein>
<dbReference type="EMBL" id="JAAAHY010002943">
    <property type="protein sequence ID" value="KAF9943720.1"/>
    <property type="molecule type" value="Genomic_DNA"/>
</dbReference>
<dbReference type="AlphaFoldDB" id="A0A9P6IQ38"/>
<comment type="caution">
    <text evidence="1">The sequence shown here is derived from an EMBL/GenBank/DDBJ whole genome shotgun (WGS) entry which is preliminary data.</text>
</comment>
<accession>A0A9P6IQ38</accession>
<organism evidence="1 2">
    <name type="scientific">Mortierella alpina</name>
    <name type="common">Oleaginous fungus</name>
    <name type="synonym">Mortierella renispora</name>
    <dbReference type="NCBI Taxonomy" id="64518"/>
    <lineage>
        <taxon>Eukaryota</taxon>
        <taxon>Fungi</taxon>
        <taxon>Fungi incertae sedis</taxon>
        <taxon>Mucoromycota</taxon>
        <taxon>Mortierellomycotina</taxon>
        <taxon>Mortierellomycetes</taxon>
        <taxon>Mortierellales</taxon>
        <taxon>Mortierellaceae</taxon>
        <taxon>Mortierella</taxon>
    </lineage>
</organism>
<sequence length="205" mass="23546">LIFKDRYCVYLQGTLIPHGPLREGHPVESALQQRTKKSHGRSATSWVWAQELQHWAELSHDQIEKAASDSAQIAKTKAALLKECRATHLDPQVINKHERDVARAKREGYYWSKLEKASRRRKELEKSQEPVPTEITWESHQIEEEPSRIRLRHLVDEASADPTKVINWSGADPGVKVMLEVIPQTTQAIESRLSRFHALYGQLAF</sequence>
<gene>
    <name evidence="1" type="ORF">BGZ70_005516</name>
</gene>
<evidence type="ECO:0000313" key="2">
    <source>
        <dbReference type="Proteomes" id="UP000738359"/>
    </source>
</evidence>
<keyword evidence="2" id="KW-1185">Reference proteome</keyword>
<dbReference type="Proteomes" id="UP000738359">
    <property type="component" value="Unassembled WGS sequence"/>
</dbReference>
<proteinExistence type="predicted"/>
<feature type="non-terminal residue" evidence="1">
    <location>
        <position position="1"/>
    </location>
</feature>
<reference evidence="1" key="1">
    <citation type="journal article" date="2020" name="Fungal Divers.">
        <title>Resolving the Mortierellaceae phylogeny through synthesis of multi-gene phylogenetics and phylogenomics.</title>
        <authorList>
            <person name="Vandepol N."/>
            <person name="Liber J."/>
            <person name="Desiro A."/>
            <person name="Na H."/>
            <person name="Kennedy M."/>
            <person name="Barry K."/>
            <person name="Grigoriev I.V."/>
            <person name="Miller A.N."/>
            <person name="O'Donnell K."/>
            <person name="Stajich J.E."/>
            <person name="Bonito G."/>
        </authorList>
    </citation>
    <scope>NUCLEOTIDE SEQUENCE</scope>
    <source>
        <strain evidence="1">CK1249</strain>
    </source>
</reference>
<evidence type="ECO:0000313" key="1">
    <source>
        <dbReference type="EMBL" id="KAF9943720.1"/>
    </source>
</evidence>